<dbReference type="OMA" id="IMSHDIF"/>
<keyword evidence="1" id="KW-1133">Transmembrane helix</keyword>
<protein>
    <recommendedName>
        <fullName evidence="5">Cytochrome P450</fullName>
    </recommendedName>
</protein>
<proteinExistence type="predicted"/>
<feature type="transmembrane region" description="Helical" evidence="1">
    <location>
        <begin position="6"/>
        <end position="24"/>
    </location>
</feature>
<name>A0A251S353_HELAN</name>
<dbReference type="EMBL" id="MNCJ02000331">
    <property type="protein sequence ID" value="KAF5761963.1"/>
    <property type="molecule type" value="Genomic_DNA"/>
</dbReference>
<dbReference type="Gramene" id="mRNA:HanXRQr2_Chr16g0771351">
    <property type="protein sequence ID" value="CDS:HanXRQr2_Chr16g0771351.1"/>
    <property type="gene ID" value="HanXRQr2_Chr16g0771351"/>
</dbReference>
<organism evidence="3 4">
    <name type="scientific">Helianthus annuus</name>
    <name type="common">Common sunflower</name>
    <dbReference type="NCBI Taxonomy" id="4232"/>
    <lineage>
        <taxon>Eukaryota</taxon>
        <taxon>Viridiplantae</taxon>
        <taxon>Streptophyta</taxon>
        <taxon>Embryophyta</taxon>
        <taxon>Tracheophyta</taxon>
        <taxon>Spermatophyta</taxon>
        <taxon>Magnoliopsida</taxon>
        <taxon>eudicotyledons</taxon>
        <taxon>Gunneridae</taxon>
        <taxon>Pentapetalae</taxon>
        <taxon>asterids</taxon>
        <taxon>campanulids</taxon>
        <taxon>Asterales</taxon>
        <taxon>Asteraceae</taxon>
        <taxon>Asteroideae</taxon>
        <taxon>Heliantheae alliance</taxon>
        <taxon>Heliantheae</taxon>
        <taxon>Helianthus</taxon>
    </lineage>
</organism>
<reference evidence="3" key="2">
    <citation type="submission" date="2017-02" db="EMBL/GenBank/DDBJ databases">
        <title>Sunflower complete genome.</title>
        <authorList>
            <person name="Langlade N."/>
            <person name="Munos S."/>
        </authorList>
    </citation>
    <scope>NUCLEOTIDE SEQUENCE [LARGE SCALE GENOMIC DNA]</scope>
    <source>
        <tissue evidence="3">Leaves</tissue>
    </source>
</reference>
<dbReference type="EMBL" id="CM007905">
    <property type="protein sequence ID" value="OTF92903.1"/>
    <property type="molecule type" value="Genomic_DNA"/>
</dbReference>
<evidence type="ECO:0008006" key="5">
    <source>
        <dbReference type="Google" id="ProtNLM"/>
    </source>
</evidence>
<sequence length="135" mass="16036">MALVLALQIIEISSLLLLLLRLLYTFVRKAWWTPISIQKMMKSQGIKGLPYEFPHGNTRVIAAMRSQSMNHPMDIMSHDIFPRIQPHVYSWIKTYGEIFTMHKLCSFQRFIYVFEMFSTVEFYKLAWVGCTTFRY</sequence>
<accession>A0A251S353</accession>
<evidence type="ECO:0000256" key="1">
    <source>
        <dbReference type="SAM" id="Phobius"/>
    </source>
</evidence>
<dbReference type="InParanoid" id="A0A251S353"/>
<dbReference type="AlphaFoldDB" id="A0A251S353"/>
<keyword evidence="1" id="KW-0812">Transmembrane</keyword>
<evidence type="ECO:0000313" key="4">
    <source>
        <dbReference type="Proteomes" id="UP000215914"/>
    </source>
</evidence>
<keyword evidence="1" id="KW-0472">Membrane</keyword>
<evidence type="ECO:0000313" key="2">
    <source>
        <dbReference type="EMBL" id="KAF5761963.1"/>
    </source>
</evidence>
<reference evidence="2 4" key="1">
    <citation type="journal article" date="2017" name="Nature">
        <title>The sunflower genome provides insights into oil metabolism, flowering and Asterid evolution.</title>
        <authorList>
            <person name="Badouin H."/>
            <person name="Gouzy J."/>
            <person name="Grassa C.J."/>
            <person name="Murat F."/>
            <person name="Staton S.E."/>
            <person name="Cottret L."/>
            <person name="Lelandais-Briere C."/>
            <person name="Owens G.L."/>
            <person name="Carrere S."/>
            <person name="Mayjonade B."/>
            <person name="Legrand L."/>
            <person name="Gill N."/>
            <person name="Kane N.C."/>
            <person name="Bowers J.E."/>
            <person name="Hubner S."/>
            <person name="Bellec A."/>
            <person name="Berard A."/>
            <person name="Berges H."/>
            <person name="Blanchet N."/>
            <person name="Boniface M.C."/>
            <person name="Brunel D."/>
            <person name="Catrice O."/>
            <person name="Chaidir N."/>
            <person name="Claudel C."/>
            <person name="Donnadieu C."/>
            <person name="Faraut T."/>
            <person name="Fievet G."/>
            <person name="Helmstetter N."/>
            <person name="King M."/>
            <person name="Knapp S.J."/>
            <person name="Lai Z."/>
            <person name="Le Paslier M.C."/>
            <person name="Lippi Y."/>
            <person name="Lorenzon L."/>
            <person name="Mandel J.R."/>
            <person name="Marage G."/>
            <person name="Marchand G."/>
            <person name="Marquand E."/>
            <person name="Bret-Mestries E."/>
            <person name="Morien E."/>
            <person name="Nambeesan S."/>
            <person name="Nguyen T."/>
            <person name="Pegot-Espagnet P."/>
            <person name="Pouilly N."/>
            <person name="Raftis F."/>
            <person name="Sallet E."/>
            <person name="Schiex T."/>
            <person name="Thomas J."/>
            <person name="Vandecasteele C."/>
            <person name="Vares D."/>
            <person name="Vear F."/>
            <person name="Vautrin S."/>
            <person name="Crespi M."/>
            <person name="Mangin B."/>
            <person name="Burke J.M."/>
            <person name="Salse J."/>
            <person name="Munos S."/>
            <person name="Vincourt P."/>
            <person name="Rieseberg L.H."/>
            <person name="Langlade N.B."/>
        </authorList>
    </citation>
    <scope>NUCLEOTIDE SEQUENCE [LARGE SCALE GENOMIC DNA]</scope>
    <source>
        <strain evidence="4">cv. SF193</strain>
        <tissue evidence="2">Leaves</tissue>
    </source>
</reference>
<evidence type="ECO:0000313" key="3">
    <source>
        <dbReference type="EMBL" id="OTF92903.1"/>
    </source>
</evidence>
<gene>
    <name evidence="3" type="ORF">HannXRQ_Chr16g0527051</name>
    <name evidence="2" type="ORF">HanXRQr2_Chr16g0771351</name>
</gene>
<keyword evidence="4" id="KW-1185">Reference proteome</keyword>
<reference evidence="2" key="3">
    <citation type="submission" date="2020-06" db="EMBL/GenBank/DDBJ databases">
        <title>Helianthus annuus Genome sequencing and assembly Release 2.</title>
        <authorList>
            <person name="Gouzy J."/>
            <person name="Langlade N."/>
            <person name="Munos S."/>
        </authorList>
    </citation>
    <scope>NUCLEOTIDE SEQUENCE</scope>
    <source>
        <tissue evidence="2">Leaves</tissue>
    </source>
</reference>
<dbReference type="Proteomes" id="UP000215914">
    <property type="component" value="Chromosome 16"/>
</dbReference>